<organism evidence="2 3">
    <name type="scientific">Angomonas deanei</name>
    <dbReference type="NCBI Taxonomy" id="59799"/>
    <lineage>
        <taxon>Eukaryota</taxon>
        <taxon>Discoba</taxon>
        <taxon>Euglenozoa</taxon>
        <taxon>Kinetoplastea</taxon>
        <taxon>Metakinetoplastina</taxon>
        <taxon>Trypanosomatida</taxon>
        <taxon>Trypanosomatidae</taxon>
        <taxon>Strigomonadinae</taxon>
        <taxon>Angomonas</taxon>
    </lineage>
</organism>
<name>A0A7G2C818_9TRYP</name>
<protein>
    <recommendedName>
        <fullName evidence="1">DUF1935 domain-containing protein</fullName>
    </recommendedName>
</protein>
<dbReference type="SUPFAM" id="SSF101601">
    <property type="entry name" value="Smp-1-like"/>
    <property type="match status" value="1"/>
</dbReference>
<dbReference type="Proteomes" id="UP000515908">
    <property type="component" value="Chromosome 04"/>
</dbReference>
<dbReference type="Pfam" id="PF09149">
    <property type="entry name" value="DUF1935"/>
    <property type="match status" value="1"/>
</dbReference>
<keyword evidence="3" id="KW-1185">Reference proteome</keyword>
<dbReference type="InterPro" id="IPR015232">
    <property type="entry name" value="DUF1935"/>
</dbReference>
<dbReference type="EMBL" id="LR877148">
    <property type="protein sequence ID" value="CAD2215171.1"/>
    <property type="molecule type" value="Genomic_DNA"/>
</dbReference>
<dbReference type="InterPro" id="IPR036310">
    <property type="entry name" value="Smp-1-like_sf"/>
</dbReference>
<accession>A0A7G2C818</accession>
<sequence length="142" mass="15891">MGCGASNVEDKPDKIVFKNGKPKFSYTTISPCFKDKGNGLLFLMKHTKKQTWAYYNDTTEYEMHVKVTFGQHSAIRALGKTSITQQDDDGSYVASVVVYPLETVLFIEGKDDGYSANVDALNLSDEYRAMQAEKEAGKKKKK</sequence>
<dbReference type="AlphaFoldDB" id="A0A7G2C818"/>
<evidence type="ECO:0000313" key="3">
    <source>
        <dbReference type="Proteomes" id="UP000515908"/>
    </source>
</evidence>
<dbReference type="VEuPathDB" id="TriTrypDB:ADEAN_000262600"/>
<reference evidence="2 3" key="1">
    <citation type="submission" date="2020-08" db="EMBL/GenBank/DDBJ databases">
        <authorList>
            <person name="Newling K."/>
            <person name="Davey J."/>
            <person name="Forrester S."/>
        </authorList>
    </citation>
    <scope>NUCLEOTIDE SEQUENCE [LARGE SCALE GENOMIC DNA]</scope>
    <source>
        <strain evidence="3">Crithidia deanei Carvalho (ATCC PRA-265)</strain>
    </source>
</reference>
<dbReference type="InterPro" id="IPR013780">
    <property type="entry name" value="Glyco_hydro_b"/>
</dbReference>
<evidence type="ECO:0000313" key="2">
    <source>
        <dbReference type="EMBL" id="CAD2215171.1"/>
    </source>
</evidence>
<feature type="domain" description="DUF1935" evidence="1">
    <location>
        <begin position="17"/>
        <end position="122"/>
    </location>
</feature>
<gene>
    <name evidence="2" type="ORF">ADEAN_000262600</name>
</gene>
<proteinExistence type="predicted"/>
<dbReference type="PANTHER" id="PTHR47047">
    <property type="entry name" value="PUTATIVE-RELATED-RELATED"/>
    <property type="match status" value="1"/>
</dbReference>
<dbReference type="Gene3D" id="2.60.40.1180">
    <property type="entry name" value="Golgi alpha-mannosidase II"/>
    <property type="match status" value="1"/>
</dbReference>
<evidence type="ECO:0000259" key="1">
    <source>
        <dbReference type="Pfam" id="PF09149"/>
    </source>
</evidence>